<dbReference type="Pfam" id="PF00171">
    <property type="entry name" value="Aldedh"/>
    <property type="match status" value="1"/>
</dbReference>
<dbReference type="InterPro" id="IPR016161">
    <property type="entry name" value="Ald_DH/histidinol_DH"/>
</dbReference>
<sequence length="510" mass="55386">MFRAAQLLAGASKRQMSTALKPITDPNVKLTGVFINNKWEESCSGETFETVNPTTGNVIARVAKGNAADVNRAVDAARAAFHRNAPWRTMDAANRGRLLNKLADLIERDAVYIASLETLDNGKPFTASYHIDIPYSIDVLRYYAGWADKNHGKTIPVSGNFLATTRHEPVGVCGQIIPWNFPILMWAWKIGPALATGNTVVLKPAEQTPLTALYAAELCKEAGIPPGVVNIVPGFGDAGAAIAQHEGVDKVAFTGSTEVGKLIQQASGKTNLKKVTLELGGKSPNIIMDDCDLDLAVEGAHMGTFFNMGQCCCAGTRVYVHSKIYDQFIEKSVKKALKRVVGNPFDLKTDHGPQIDQEQLEKILCYIEVGKKEGAKLATGGKRVGDQGYFVEPTIFTDVDDKMTIAREEIFGPVQQIMKFDCLDEVIDRANDSMYGLAAAVFSNNINTINILSQSLQAGTVWVNTYNTILPQAPFGGYKMSGIGRELGEYGLDAYTQVKSIICSVPHKMS</sequence>
<dbReference type="InterPro" id="IPR015590">
    <property type="entry name" value="Aldehyde_DH_dom"/>
</dbReference>
<dbReference type="PANTHER" id="PTHR11699">
    <property type="entry name" value="ALDEHYDE DEHYDROGENASE-RELATED"/>
    <property type="match status" value="1"/>
</dbReference>
<dbReference type="CDD" id="cd07141">
    <property type="entry name" value="ALDH_F1AB_F2_RALDH1"/>
    <property type="match status" value="1"/>
</dbReference>
<organism evidence="5 6">
    <name type="scientific">Nesidiocoris tenuis</name>
    <dbReference type="NCBI Taxonomy" id="355587"/>
    <lineage>
        <taxon>Eukaryota</taxon>
        <taxon>Metazoa</taxon>
        <taxon>Ecdysozoa</taxon>
        <taxon>Arthropoda</taxon>
        <taxon>Hexapoda</taxon>
        <taxon>Insecta</taxon>
        <taxon>Pterygota</taxon>
        <taxon>Neoptera</taxon>
        <taxon>Paraneoptera</taxon>
        <taxon>Hemiptera</taxon>
        <taxon>Heteroptera</taxon>
        <taxon>Panheteroptera</taxon>
        <taxon>Cimicomorpha</taxon>
        <taxon>Miridae</taxon>
        <taxon>Dicyphina</taxon>
        <taxon>Nesidiocoris</taxon>
    </lineage>
</organism>
<dbReference type="InterPro" id="IPR016163">
    <property type="entry name" value="Ald_DH_C"/>
</dbReference>
<dbReference type="Gene3D" id="3.40.605.10">
    <property type="entry name" value="Aldehyde Dehydrogenase, Chain A, domain 1"/>
    <property type="match status" value="1"/>
</dbReference>
<dbReference type="InterPro" id="IPR029510">
    <property type="entry name" value="Ald_DH_CS_GLU"/>
</dbReference>
<evidence type="ECO:0000256" key="3">
    <source>
        <dbReference type="RuleBase" id="RU003345"/>
    </source>
</evidence>
<dbReference type="PROSITE" id="PS00070">
    <property type="entry name" value="ALDEHYDE_DEHYDR_CYS"/>
    <property type="match status" value="1"/>
</dbReference>
<dbReference type="InterPro" id="IPR016162">
    <property type="entry name" value="Ald_DH_N"/>
</dbReference>
<evidence type="ECO:0000256" key="1">
    <source>
        <dbReference type="ARBA" id="ARBA00023002"/>
    </source>
</evidence>
<dbReference type="SUPFAM" id="SSF53720">
    <property type="entry name" value="ALDH-like"/>
    <property type="match status" value="1"/>
</dbReference>
<evidence type="ECO:0000256" key="2">
    <source>
        <dbReference type="PROSITE-ProRule" id="PRU10007"/>
    </source>
</evidence>
<comment type="similarity">
    <text evidence="3">Belongs to the aldehyde dehydrogenase family.</text>
</comment>
<feature type="active site" evidence="2">
    <location>
        <position position="278"/>
    </location>
</feature>
<feature type="domain" description="Aldehyde dehydrogenase" evidence="4">
    <location>
        <begin position="39"/>
        <end position="501"/>
    </location>
</feature>
<dbReference type="Gene3D" id="3.40.309.10">
    <property type="entry name" value="Aldehyde Dehydrogenase, Chain A, domain 2"/>
    <property type="match status" value="1"/>
</dbReference>
<accession>A0ABN7BG42</accession>
<evidence type="ECO:0000313" key="6">
    <source>
        <dbReference type="Proteomes" id="UP001307889"/>
    </source>
</evidence>
<keyword evidence="1 3" id="KW-0560">Oxidoreductase</keyword>
<name>A0ABN7BG42_9HEMI</name>
<dbReference type="Proteomes" id="UP001307889">
    <property type="component" value="Chromosome 16"/>
</dbReference>
<dbReference type="PROSITE" id="PS00687">
    <property type="entry name" value="ALDEHYDE_DEHYDR_GLU"/>
    <property type="match status" value="1"/>
</dbReference>
<evidence type="ECO:0000259" key="4">
    <source>
        <dbReference type="Pfam" id="PF00171"/>
    </source>
</evidence>
<keyword evidence="6" id="KW-1185">Reference proteome</keyword>
<dbReference type="EMBL" id="AP028924">
    <property type="protein sequence ID" value="BET03331.1"/>
    <property type="molecule type" value="Genomic_DNA"/>
</dbReference>
<proteinExistence type="inferred from homology"/>
<reference evidence="5 6" key="1">
    <citation type="submission" date="2023-09" db="EMBL/GenBank/DDBJ databases">
        <title>Nesidiocoris tenuis whole genome shotgun sequence.</title>
        <authorList>
            <person name="Shibata T."/>
            <person name="Shimoda M."/>
            <person name="Kobayashi T."/>
            <person name="Uehara T."/>
        </authorList>
    </citation>
    <scope>NUCLEOTIDE SEQUENCE [LARGE SCALE GENOMIC DNA]</scope>
    <source>
        <strain evidence="5 6">Japan</strain>
    </source>
</reference>
<evidence type="ECO:0000313" key="5">
    <source>
        <dbReference type="EMBL" id="BET03331.1"/>
    </source>
</evidence>
<dbReference type="InterPro" id="IPR016160">
    <property type="entry name" value="Ald_DH_CS_CYS"/>
</dbReference>
<protein>
    <submittedName>
        <fullName evidence="5">Aldehyde dehydrogenase</fullName>
    </submittedName>
</protein>
<gene>
    <name evidence="5" type="ORF">NTJ_16149</name>
</gene>